<keyword evidence="1" id="KW-0596">Phosphopantetheine</keyword>
<dbReference type="SUPFAM" id="SSF47336">
    <property type="entry name" value="ACP-like"/>
    <property type="match status" value="1"/>
</dbReference>
<accession>A0ABR5J766</accession>
<evidence type="ECO:0000313" key="6">
    <source>
        <dbReference type="EMBL" id="KOG89250.1"/>
    </source>
</evidence>
<dbReference type="PANTHER" id="PTHR43775">
    <property type="entry name" value="FATTY ACID SYNTHASE"/>
    <property type="match status" value="1"/>
</dbReference>
<dbReference type="InterPro" id="IPR020806">
    <property type="entry name" value="PKS_PP-bd"/>
</dbReference>
<evidence type="ECO:0000256" key="2">
    <source>
        <dbReference type="ARBA" id="ARBA00022553"/>
    </source>
</evidence>
<feature type="domain" description="Carrier" evidence="5">
    <location>
        <begin position="33"/>
        <end position="108"/>
    </location>
</feature>
<dbReference type="Pfam" id="PF00550">
    <property type="entry name" value="PP-binding"/>
    <property type="match status" value="1"/>
</dbReference>
<keyword evidence="2" id="KW-0597">Phosphoprotein</keyword>
<evidence type="ECO:0000256" key="3">
    <source>
        <dbReference type="ARBA" id="ARBA00022679"/>
    </source>
</evidence>
<dbReference type="Proteomes" id="UP000037020">
    <property type="component" value="Unassembled WGS sequence"/>
</dbReference>
<dbReference type="InterPro" id="IPR006162">
    <property type="entry name" value="Ppantetheine_attach_site"/>
</dbReference>
<feature type="non-terminal residue" evidence="6">
    <location>
        <position position="1"/>
    </location>
</feature>
<dbReference type="Gene3D" id="1.10.1200.10">
    <property type="entry name" value="ACP-like"/>
    <property type="match status" value="1"/>
</dbReference>
<organism evidence="6 7">
    <name type="scientific">Streptomyces varsoviensis</name>
    <dbReference type="NCBI Taxonomy" id="67373"/>
    <lineage>
        <taxon>Bacteria</taxon>
        <taxon>Bacillati</taxon>
        <taxon>Actinomycetota</taxon>
        <taxon>Actinomycetes</taxon>
        <taxon>Kitasatosporales</taxon>
        <taxon>Streptomycetaceae</taxon>
        <taxon>Streptomyces</taxon>
    </lineage>
</organism>
<dbReference type="InterPro" id="IPR036736">
    <property type="entry name" value="ACP-like_sf"/>
</dbReference>
<reference evidence="6 7" key="1">
    <citation type="submission" date="2015-07" db="EMBL/GenBank/DDBJ databases">
        <authorList>
            <person name="Ju K.-S."/>
            <person name="Doroghazi J.R."/>
            <person name="Metcalf W.W."/>
        </authorList>
    </citation>
    <scope>NUCLEOTIDE SEQUENCE [LARGE SCALE GENOMIC DNA]</scope>
    <source>
        <strain evidence="6 7">NRRL B-3589</strain>
    </source>
</reference>
<keyword evidence="4" id="KW-0511">Multifunctional enzyme</keyword>
<keyword evidence="7" id="KW-1185">Reference proteome</keyword>
<dbReference type="PANTHER" id="PTHR43775:SF51">
    <property type="entry name" value="INACTIVE PHENOLPHTHIOCEROL SYNTHESIS POLYKETIDE SYNTHASE TYPE I PKS1-RELATED"/>
    <property type="match status" value="1"/>
</dbReference>
<dbReference type="InterPro" id="IPR009081">
    <property type="entry name" value="PP-bd_ACP"/>
</dbReference>
<protein>
    <recommendedName>
        <fullName evidence="5">Carrier domain-containing protein</fullName>
    </recommendedName>
</protein>
<evidence type="ECO:0000256" key="4">
    <source>
        <dbReference type="ARBA" id="ARBA00023268"/>
    </source>
</evidence>
<evidence type="ECO:0000313" key="7">
    <source>
        <dbReference type="Proteomes" id="UP000037020"/>
    </source>
</evidence>
<dbReference type="PROSITE" id="PS50075">
    <property type="entry name" value="CARRIER"/>
    <property type="match status" value="1"/>
</dbReference>
<feature type="non-terminal residue" evidence="6">
    <location>
        <position position="142"/>
    </location>
</feature>
<dbReference type="SMART" id="SM00823">
    <property type="entry name" value="PKS_PP"/>
    <property type="match status" value="1"/>
</dbReference>
<dbReference type="PROSITE" id="PS00012">
    <property type="entry name" value="PHOSPHOPANTETHEINE"/>
    <property type="match status" value="1"/>
</dbReference>
<dbReference type="InterPro" id="IPR050091">
    <property type="entry name" value="PKS_NRPS_Biosynth_Enz"/>
</dbReference>
<gene>
    <name evidence="6" type="ORF">ADK38_15330</name>
</gene>
<name>A0ABR5J766_9ACTN</name>
<proteinExistence type="predicted"/>
<sequence length="142" mass="14373">AAPAPSDAPSAAMSEPGTDGRVTDVLAVVDQRRVVNDLVRTSVALVLGLDSPAEVDVDGTFQDLGFSSLAAVELRDRLNAALGLGLAGTVAFDYPTPAALASYLVGRVTEAADEEPGAAVPRAPLADDPIVVVGMACRYPGG</sequence>
<dbReference type="SMART" id="SM01294">
    <property type="entry name" value="PKS_PP_betabranch"/>
    <property type="match status" value="1"/>
</dbReference>
<keyword evidence="3" id="KW-0808">Transferase</keyword>
<evidence type="ECO:0000259" key="5">
    <source>
        <dbReference type="PROSITE" id="PS50075"/>
    </source>
</evidence>
<evidence type="ECO:0000256" key="1">
    <source>
        <dbReference type="ARBA" id="ARBA00022450"/>
    </source>
</evidence>
<dbReference type="EMBL" id="LGUT01001288">
    <property type="protein sequence ID" value="KOG89250.1"/>
    <property type="molecule type" value="Genomic_DNA"/>
</dbReference>
<comment type="caution">
    <text evidence="6">The sequence shown here is derived from an EMBL/GenBank/DDBJ whole genome shotgun (WGS) entry which is preliminary data.</text>
</comment>